<keyword evidence="7 8" id="KW-0407">Ion channel</keyword>
<keyword evidence="5 8" id="KW-0406">Ion transport</keyword>
<comment type="subcellular location">
    <subcellularLocation>
        <location evidence="1">Membrane</location>
        <topology evidence="1">Multi-pass membrane protein</topology>
    </subcellularLocation>
</comment>
<comment type="similarity">
    <text evidence="8">Belongs to the two pore domain potassium channel (TC 1.A.1.8) family.</text>
</comment>
<dbReference type="PANTHER" id="PTHR11003:SF291">
    <property type="entry name" value="IP11374P"/>
    <property type="match status" value="1"/>
</dbReference>
<keyword evidence="6 9" id="KW-0472">Membrane</keyword>
<feature type="transmembrane region" description="Helical" evidence="9">
    <location>
        <begin position="449"/>
        <end position="468"/>
    </location>
</feature>
<dbReference type="GO" id="GO:0015271">
    <property type="term" value="F:outward rectifier potassium channel activity"/>
    <property type="evidence" value="ECO:0007669"/>
    <property type="project" value="TreeGrafter"/>
</dbReference>
<dbReference type="PANTHER" id="PTHR11003">
    <property type="entry name" value="POTASSIUM CHANNEL, SUBFAMILY K"/>
    <property type="match status" value="1"/>
</dbReference>
<evidence type="ECO:0000256" key="8">
    <source>
        <dbReference type="RuleBase" id="RU003857"/>
    </source>
</evidence>
<keyword evidence="4 9" id="KW-1133">Transmembrane helix</keyword>
<dbReference type="GO" id="GO:0022841">
    <property type="term" value="F:potassium ion leak channel activity"/>
    <property type="evidence" value="ECO:0007669"/>
    <property type="project" value="TreeGrafter"/>
</dbReference>
<dbReference type="VEuPathDB" id="AmoebaDB:FDP41_007384"/>
<dbReference type="AlphaFoldDB" id="A0A6A5C4H0"/>
<evidence type="ECO:0000313" key="12">
    <source>
        <dbReference type="Proteomes" id="UP000444721"/>
    </source>
</evidence>
<sequence length="566" mass="64983">MKEPLLRRRASDEPYLESSLPPQQENVFQTVPNIPIHTTFEGDVNDKIEIGMNVMDHSHDLTHHIDILPPNNNNTISSSLFNTPLVRRGSVISTSNNTFADDSSAPYYELSSLKIRRNSMTSDMYQGNKSPRKHFVNNYLDEYDEFKIWQSKYPDGKYCVVSKKFLPGECFKNNYKVTISNLEVFQNILRDVSDIEALLWKKSTGQYNENDERETIMVMCNVADLVFESFQSRYDYFATRDLSSSSDKMFNHQYYQNRFKKERPAMENDYFAVHDLTFKDFTKNCCYAFLLIIAIFIFLLLASIPMWLIEGSYEADTLNESQTNMTLATNGTIVRYNLFNIENWYYTNCLYFSTVTFTTVGYGDIYPHTSLGKLFVILFGLIGLATVGAMTAVLGRKLVQNTKAILSLFSNTIIFVIRVIMSCTFTSTQDRINRYEKYVTAVVTHPVSQLFYFLFIFAIYSMVGAVIFSVMEGWQFEDSLYFVFITLATIGYGDLKLKQTGSKFFLIFFLLIGIGLLGILLALLGGIFANLLKTLYFKTTSQGEKTVANDMFSTRSVQDNLLPQQH</sequence>
<feature type="transmembrane region" description="Helical" evidence="9">
    <location>
        <begin position="504"/>
        <end position="529"/>
    </location>
</feature>
<feature type="transmembrane region" description="Helical" evidence="9">
    <location>
        <begin position="480"/>
        <end position="497"/>
    </location>
</feature>
<feature type="transmembrane region" description="Helical" evidence="9">
    <location>
        <begin position="374"/>
        <end position="393"/>
    </location>
</feature>
<evidence type="ECO:0000256" key="2">
    <source>
        <dbReference type="ARBA" id="ARBA00022448"/>
    </source>
</evidence>
<feature type="transmembrane region" description="Helical" evidence="9">
    <location>
        <begin position="405"/>
        <end position="428"/>
    </location>
</feature>
<dbReference type="InterPro" id="IPR003280">
    <property type="entry name" value="2pore_dom_K_chnl"/>
</dbReference>
<dbReference type="GO" id="GO:0030322">
    <property type="term" value="P:stabilization of membrane potential"/>
    <property type="evidence" value="ECO:0007669"/>
    <property type="project" value="TreeGrafter"/>
</dbReference>
<reference evidence="11 12" key="1">
    <citation type="journal article" date="2019" name="Sci. Rep.">
        <title>Nanopore sequencing improves the draft genome of the human pathogenic amoeba Naegleria fowleri.</title>
        <authorList>
            <person name="Liechti N."/>
            <person name="Schurch N."/>
            <person name="Bruggmann R."/>
            <person name="Wittwer M."/>
        </authorList>
    </citation>
    <scope>NUCLEOTIDE SEQUENCE [LARGE SCALE GENOMIC DNA]</scope>
    <source>
        <strain evidence="11 12">ATCC 30894</strain>
    </source>
</reference>
<feature type="transmembrane region" description="Helical" evidence="9">
    <location>
        <begin position="344"/>
        <end position="362"/>
    </location>
</feature>
<dbReference type="GeneID" id="68114602"/>
<feature type="transmembrane region" description="Helical" evidence="9">
    <location>
        <begin position="286"/>
        <end position="309"/>
    </location>
</feature>
<dbReference type="VEuPathDB" id="AmoebaDB:NF0000460"/>
<proteinExistence type="inferred from homology"/>
<keyword evidence="12" id="KW-1185">Reference proteome</keyword>
<evidence type="ECO:0000259" key="10">
    <source>
        <dbReference type="Pfam" id="PF07885"/>
    </source>
</evidence>
<evidence type="ECO:0000256" key="3">
    <source>
        <dbReference type="ARBA" id="ARBA00022692"/>
    </source>
</evidence>
<dbReference type="Proteomes" id="UP000444721">
    <property type="component" value="Unassembled WGS sequence"/>
</dbReference>
<protein>
    <recommendedName>
        <fullName evidence="10">Potassium channel domain-containing protein</fullName>
    </recommendedName>
</protein>
<comment type="caution">
    <text evidence="11">The sequence shown here is derived from an EMBL/GenBank/DDBJ whole genome shotgun (WGS) entry which is preliminary data.</text>
</comment>
<gene>
    <name evidence="11" type="ORF">FDP41_007384</name>
</gene>
<evidence type="ECO:0000256" key="6">
    <source>
        <dbReference type="ARBA" id="ARBA00023136"/>
    </source>
</evidence>
<name>A0A6A5C4H0_NAEFO</name>
<dbReference type="RefSeq" id="XP_044568920.1">
    <property type="nucleotide sequence ID" value="XM_044711123.1"/>
</dbReference>
<dbReference type="VEuPathDB" id="AmoebaDB:NfTy_002730"/>
<feature type="domain" description="Potassium channel" evidence="10">
    <location>
        <begin position="330"/>
        <end position="399"/>
    </location>
</feature>
<dbReference type="Gene3D" id="1.10.287.70">
    <property type="match status" value="2"/>
</dbReference>
<evidence type="ECO:0000256" key="5">
    <source>
        <dbReference type="ARBA" id="ARBA00023065"/>
    </source>
</evidence>
<feature type="domain" description="Potassium channel" evidence="10">
    <location>
        <begin position="456"/>
        <end position="527"/>
    </location>
</feature>
<evidence type="ECO:0000256" key="4">
    <source>
        <dbReference type="ARBA" id="ARBA00022989"/>
    </source>
</evidence>
<evidence type="ECO:0000313" key="11">
    <source>
        <dbReference type="EMBL" id="KAF0984207.1"/>
    </source>
</evidence>
<dbReference type="OMA" id="WYYTNCL"/>
<dbReference type="EMBL" id="VFQX01000003">
    <property type="protein sequence ID" value="KAF0984207.1"/>
    <property type="molecule type" value="Genomic_DNA"/>
</dbReference>
<evidence type="ECO:0000256" key="1">
    <source>
        <dbReference type="ARBA" id="ARBA00004141"/>
    </source>
</evidence>
<dbReference type="InterPro" id="IPR013099">
    <property type="entry name" value="K_chnl_dom"/>
</dbReference>
<dbReference type="OrthoDB" id="297496at2759"/>
<keyword evidence="2 8" id="KW-0813">Transport</keyword>
<dbReference type="Pfam" id="PF07885">
    <property type="entry name" value="Ion_trans_2"/>
    <property type="match status" value="2"/>
</dbReference>
<evidence type="ECO:0000256" key="7">
    <source>
        <dbReference type="ARBA" id="ARBA00023303"/>
    </source>
</evidence>
<dbReference type="SUPFAM" id="SSF81324">
    <property type="entry name" value="Voltage-gated potassium channels"/>
    <property type="match status" value="2"/>
</dbReference>
<accession>A0A6A5C4H0</accession>
<organism evidence="11 12">
    <name type="scientific">Naegleria fowleri</name>
    <name type="common">Brain eating amoeba</name>
    <dbReference type="NCBI Taxonomy" id="5763"/>
    <lineage>
        <taxon>Eukaryota</taxon>
        <taxon>Discoba</taxon>
        <taxon>Heterolobosea</taxon>
        <taxon>Tetramitia</taxon>
        <taxon>Eutetramitia</taxon>
        <taxon>Vahlkampfiidae</taxon>
        <taxon>Naegleria</taxon>
    </lineage>
</organism>
<dbReference type="GO" id="GO:0005886">
    <property type="term" value="C:plasma membrane"/>
    <property type="evidence" value="ECO:0007669"/>
    <property type="project" value="TreeGrafter"/>
</dbReference>
<keyword evidence="3 8" id="KW-0812">Transmembrane</keyword>
<dbReference type="PRINTS" id="PR01333">
    <property type="entry name" value="2POREKCHANEL"/>
</dbReference>
<evidence type="ECO:0000256" key="9">
    <source>
        <dbReference type="SAM" id="Phobius"/>
    </source>
</evidence>